<name>A0A0R1U5E9_9LACO</name>
<dbReference type="PANTHER" id="PTHR43479:SF11">
    <property type="entry name" value="ACREF_ENVCD OPERON REPRESSOR-RELATED"/>
    <property type="match status" value="1"/>
</dbReference>
<dbReference type="PATRIC" id="fig|1423783.4.peg.1045"/>
<accession>A0A0R1U5E9</accession>
<dbReference type="AlphaFoldDB" id="A0A0R1U5E9"/>
<dbReference type="Gene3D" id="1.10.357.10">
    <property type="entry name" value="Tetracycline Repressor, domain 2"/>
    <property type="match status" value="1"/>
</dbReference>
<sequence>MAQQKQDIRAARTEQAIRTAFEEMIMHHEQPIRVTALAKKTGINRKTFYLHYDTIEDLVNTYVDDARVDLLDRLSQHAVKDYLAERGLLINTLTAFFLANQEFYSYILFQDDHSGRIRQIRDDVSTRMAEAITKATDYSLNDATIIVSFSANTILSLLRLRLAGKLSLTPEQIREKSVELSVSGLRGAMGLDI</sequence>
<evidence type="ECO:0000313" key="2">
    <source>
        <dbReference type="Proteomes" id="UP000051922"/>
    </source>
</evidence>
<dbReference type="InterPro" id="IPR009057">
    <property type="entry name" value="Homeodomain-like_sf"/>
</dbReference>
<dbReference type="InterPro" id="IPR050624">
    <property type="entry name" value="HTH-type_Tx_Regulator"/>
</dbReference>
<evidence type="ECO:0000313" key="1">
    <source>
        <dbReference type="EMBL" id="KRL86261.1"/>
    </source>
</evidence>
<dbReference type="RefSeq" id="WP_056956647.1">
    <property type="nucleotide sequence ID" value="NZ_AZFJ01000046.1"/>
</dbReference>
<dbReference type="STRING" id="1423783.FC50_GL001010"/>
<dbReference type="EMBL" id="AZFJ01000046">
    <property type="protein sequence ID" value="KRL86261.1"/>
    <property type="molecule type" value="Genomic_DNA"/>
</dbReference>
<dbReference type="SUPFAM" id="SSF46689">
    <property type="entry name" value="Homeodomain-like"/>
    <property type="match status" value="1"/>
</dbReference>
<keyword evidence="2" id="KW-1185">Reference proteome</keyword>
<proteinExistence type="predicted"/>
<organism evidence="1 2">
    <name type="scientific">Lacticaseibacillus pantheris DSM 15945 = JCM 12539 = NBRC 106106</name>
    <dbReference type="NCBI Taxonomy" id="1423783"/>
    <lineage>
        <taxon>Bacteria</taxon>
        <taxon>Bacillati</taxon>
        <taxon>Bacillota</taxon>
        <taxon>Bacilli</taxon>
        <taxon>Lactobacillales</taxon>
        <taxon>Lactobacillaceae</taxon>
        <taxon>Lacticaseibacillus</taxon>
    </lineage>
</organism>
<comment type="caution">
    <text evidence="1">The sequence shown here is derived from an EMBL/GenBank/DDBJ whole genome shotgun (WGS) entry which is preliminary data.</text>
</comment>
<dbReference type="OrthoDB" id="9810250at2"/>
<protein>
    <recommendedName>
        <fullName evidence="3">HTH tetR-type domain-containing protein</fullName>
    </recommendedName>
</protein>
<dbReference type="PANTHER" id="PTHR43479">
    <property type="entry name" value="ACREF/ENVCD OPERON REPRESSOR-RELATED"/>
    <property type="match status" value="1"/>
</dbReference>
<dbReference type="Proteomes" id="UP000051922">
    <property type="component" value="Unassembled WGS sequence"/>
</dbReference>
<evidence type="ECO:0008006" key="3">
    <source>
        <dbReference type="Google" id="ProtNLM"/>
    </source>
</evidence>
<reference evidence="1 2" key="1">
    <citation type="journal article" date="2015" name="Genome Announc.">
        <title>Expanding the biotechnology potential of lactobacilli through comparative genomics of 213 strains and associated genera.</title>
        <authorList>
            <person name="Sun Z."/>
            <person name="Harris H.M."/>
            <person name="McCann A."/>
            <person name="Guo C."/>
            <person name="Argimon S."/>
            <person name="Zhang W."/>
            <person name="Yang X."/>
            <person name="Jeffery I.B."/>
            <person name="Cooney J.C."/>
            <person name="Kagawa T.F."/>
            <person name="Liu W."/>
            <person name="Song Y."/>
            <person name="Salvetti E."/>
            <person name="Wrobel A."/>
            <person name="Rasinkangas P."/>
            <person name="Parkhill J."/>
            <person name="Rea M.C."/>
            <person name="O'Sullivan O."/>
            <person name="Ritari J."/>
            <person name="Douillard F.P."/>
            <person name="Paul Ross R."/>
            <person name="Yang R."/>
            <person name="Briner A.E."/>
            <person name="Felis G.E."/>
            <person name="de Vos W.M."/>
            <person name="Barrangou R."/>
            <person name="Klaenhammer T.R."/>
            <person name="Caufield P.W."/>
            <person name="Cui Y."/>
            <person name="Zhang H."/>
            <person name="O'Toole P.W."/>
        </authorList>
    </citation>
    <scope>NUCLEOTIDE SEQUENCE [LARGE SCALE GENOMIC DNA]</scope>
    <source>
        <strain evidence="1 2">DSM 15945</strain>
    </source>
</reference>
<gene>
    <name evidence="1" type="ORF">FC50_GL001010</name>
</gene>